<dbReference type="InterPro" id="IPR005164">
    <property type="entry name" value="Allantoicase"/>
</dbReference>
<comment type="similarity">
    <text evidence="1 2">Belongs to the allantoicase family.</text>
</comment>
<proteinExistence type="inferred from homology"/>
<dbReference type="RefSeq" id="WP_310910688.1">
    <property type="nucleotide sequence ID" value="NZ_JAVLVT010000001.1"/>
</dbReference>
<dbReference type="GO" id="GO:0004037">
    <property type="term" value="F:allantoicase activity"/>
    <property type="evidence" value="ECO:0007669"/>
    <property type="project" value="UniProtKB-EC"/>
</dbReference>
<dbReference type="Pfam" id="PF03561">
    <property type="entry name" value="Allantoicase"/>
    <property type="match status" value="2"/>
</dbReference>
<feature type="region of interest" description="Disordered" evidence="3">
    <location>
        <begin position="1"/>
        <end position="24"/>
    </location>
</feature>
<comment type="pathway">
    <text evidence="2">Nitrogen metabolism; (S)-allantoin degradation; (S)-ureidoglycolate from allantoate (aminidohydrolase route): step 1/1.</text>
</comment>
<evidence type="ECO:0000256" key="3">
    <source>
        <dbReference type="SAM" id="MobiDB-lite"/>
    </source>
</evidence>
<dbReference type="PIRSF" id="PIRSF016516">
    <property type="entry name" value="Allantoicase"/>
    <property type="match status" value="1"/>
</dbReference>
<organism evidence="5 6">
    <name type="scientific">Lipingzhangella rawalii</name>
    <dbReference type="NCBI Taxonomy" id="2055835"/>
    <lineage>
        <taxon>Bacteria</taxon>
        <taxon>Bacillati</taxon>
        <taxon>Actinomycetota</taxon>
        <taxon>Actinomycetes</taxon>
        <taxon>Streptosporangiales</taxon>
        <taxon>Nocardiopsidaceae</taxon>
        <taxon>Lipingzhangella</taxon>
    </lineage>
</organism>
<keyword evidence="2" id="KW-0659">Purine metabolism</keyword>
<evidence type="ECO:0000256" key="2">
    <source>
        <dbReference type="HAMAP-Rule" id="MF_00813"/>
    </source>
</evidence>
<feature type="domain" description="Allantoicase" evidence="4">
    <location>
        <begin position="227"/>
        <end position="362"/>
    </location>
</feature>
<dbReference type="PANTHER" id="PTHR12045:SF3">
    <property type="entry name" value="INACTIVE ALLANTOICASE-RELATED"/>
    <property type="match status" value="1"/>
</dbReference>
<name>A0ABU2H3H9_9ACTN</name>
<dbReference type="HAMAP" id="MF_00813">
    <property type="entry name" value="Allantoicase"/>
    <property type="match status" value="1"/>
</dbReference>
<accession>A0ABU2H3H9</accession>
<feature type="domain" description="Allantoicase" evidence="4">
    <location>
        <begin position="45"/>
        <end position="206"/>
    </location>
</feature>
<gene>
    <name evidence="2 5" type="primary">alc</name>
    <name evidence="5" type="ORF">RIF23_02585</name>
</gene>
<dbReference type="NCBIfam" id="TIGR02961">
    <property type="entry name" value="allantoicase"/>
    <property type="match status" value="1"/>
</dbReference>
<dbReference type="InterPro" id="IPR015908">
    <property type="entry name" value="Allantoicase_dom"/>
</dbReference>
<evidence type="ECO:0000256" key="1">
    <source>
        <dbReference type="ARBA" id="ARBA00009242"/>
    </source>
</evidence>
<dbReference type="Proteomes" id="UP001250214">
    <property type="component" value="Unassembled WGS sequence"/>
</dbReference>
<dbReference type="SUPFAM" id="SSF49785">
    <property type="entry name" value="Galactose-binding domain-like"/>
    <property type="match status" value="2"/>
</dbReference>
<dbReference type="EC" id="3.5.3.4" evidence="2"/>
<keyword evidence="2 5" id="KW-0378">Hydrolase</keyword>
<keyword evidence="6" id="KW-1185">Reference proteome</keyword>
<dbReference type="EMBL" id="JAVLVT010000001">
    <property type="protein sequence ID" value="MDS1269179.1"/>
    <property type="molecule type" value="Genomic_DNA"/>
</dbReference>
<dbReference type="PANTHER" id="PTHR12045">
    <property type="entry name" value="ALLANTOICASE"/>
    <property type="match status" value="1"/>
</dbReference>
<reference evidence="6" key="1">
    <citation type="submission" date="2023-07" db="EMBL/GenBank/DDBJ databases">
        <title>Novel species in the genus Lipingzhangella isolated from Sambhar Salt Lake.</title>
        <authorList>
            <person name="Jiya N."/>
            <person name="Kajale S."/>
            <person name="Sharma A."/>
        </authorList>
    </citation>
    <scope>NUCLEOTIDE SEQUENCE [LARGE SCALE GENOMIC DNA]</scope>
    <source>
        <strain evidence="6">LS1_29</strain>
    </source>
</reference>
<evidence type="ECO:0000259" key="4">
    <source>
        <dbReference type="Pfam" id="PF03561"/>
    </source>
</evidence>
<evidence type="ECO:0000313" key="5">
    <source>
        <dbReference type="EMBL" id="MDS1269179.1"/>
    </source>
</evidence>
<sequence length="378" mass="41344">MTEPQLAASSTGDAQPYAGGDPFADYRSEHHPFTALVDLADRRLGGAVLAANDEFFADRENLLRPEPPQFDPHAFGNKGKIMDGWETRRRRGADGTRPHVSADDHDWALIRLALPGIVRGVIVDTAHFRGNYPPRVSVEAAHVPGTPSVQDLLSPEVTWTEIVPPAAVRGHAANGFPVTEERPWTHLRLNQYPDGGIARLRVHGDATPDPTWLAALDSFDLAAVEHGGRAEDASDAFFSPPNNIILPGRSRKMEDGWENRRRRDLGNDWVRLRLAAHGAIRAVEVDTSYYLGNAAGWLTLSTCDATTNNPEDPASWSPVLERVTLQPDAVHRFPLDTAATATHVRAEVFPDGGIARLRCFGSLTATGRADLERRAAHT</sequence>
<dbReference type="InterPro" id="IPR008979">
    <property type="entry name" value="Galactose-bd-like_sf"/>
</dbReference>
<comment type="catalytic activity">
    <reaction evidence="2">
        <text>allantoate + H2O = (S)-ureidoglycolate + urea</text>
        <dbReference type="Rhea" id="RHEA:11016"/>
        <dbReference type="ChEBI" id="CHEBI:15377"/>
        <dbReference type="ChEBI" id="CHEBI:16199"/>
        <dbReference type="ChEBI" id="CHEBI:17536"/>
        <dbReference type="ChEBI" id="CHEBI:57296"/>
        <dbReference type="EC" id="3.5.3.4"/>
    </reaction>
</comment>
<comment type="caution">
    <text evidence="5">The sequence shown here is derived from an EMBL/GenBank/DDBJ whole genome shotgun (WGS) entry which is preliminary data.</text>
</comment>
<evidence type="ECO:0000313" key="6">
    <source>
        <dbReference type="Proteomes" id="UP001250214"/>
    </source>
</evidence>
<protein>
    <recommendedName>
        <fullName evidence="2">Probable allantoicase</fullName>
        <ecNumber evidence="2">3.5.3.4</ecNumber>
    </recommendedName>
    <alternativeName>
        <fullName evidence="2">Allantoate amidinohydrolase</fullName>
    </alternativeName>
</protein>
<dbReference type="Gene3D" id="2.60.120.260">
    <property type="entry name" value="Galactose-binding domain-like"/>
    <property type="match status" value="2"/>
</dbReference>